<dbReference type="AlphaFoldDB" id="A0AAW1SZD9"/>
<evidence type="ECO:0000313" key="2">
    <source>
        <dbReference type="Proteomes" id="UP001485043"/>
    </source>
</evidence>
<proteinExistence type="predicted"/>
<organism evidence="1 2">
    <name type="scientific">Apatococcus fuscideae</name>
    <dbReference type="NCBI Taxonomy" id="2026836"/>
    <lineage>
        <taxon>Eukaryota</taxon>
        <taxon>Viridiplantae</taxon>
        <taxon>Chlorophyta</taxon>
        <taxon>core chlorophytes</taxon>
        <taxon>Trebouxiophyceae</taxon>
        <taxon>Chlorellales</taxon>
        <taxon>Chlorellaceae</taxon>
        <taxon>Apatococcus</taxon>
    </lineage>
</organism>
<keyword evidence="2" id="KW-1185">Reference proteome</keyword>
<dbReference type="PANTHER" id="PTHR36074">
    <property type="entry name" value="ISOPENTENYL-DIPHOSPHATE DELTA-ISOMERASE"/>
    <property type="match status" value="1"/>
</dbReference>
<name>A0AAW1SZD9_9CHLO</name>
<gene>
    <name evidence="1" type="ORF">WJX84_011256</name>
</gene>
<comment type="caution">
    <text evidence="1">The sequence shown here is derived from an EMBL/GenBank/DDBJ whole genome shotgun (WGS) entry which is preliminary data.</text>
</comment>
<dbReference type="EMBL" id="JALJOV010000673">
    <property type="protein sequence ID" value="KAK9861982.1"/>
    <property type="molecule type" value="Genomic_DNA"/>
</dbReference>
<accession>A0AAW1SZD9</accession>
<dbReference type="PANTHER" id="PTHR36074:SF1">
    <property type="entry name" value="ISOPENTENYL-DIPHOSPHATE DELTA-ISOMERASE"/>
    <property type="match status" value="1"/>
</dbReference>
<dbReference type="Proteomes" id="UP001485043">
    <property type="component" value="Unassembled WGS sequence"/>
</dbReference>
<protein>
    <submittedName>
        <fullName evidence="1">Uncharacterized protein</fullName>
    </submittedName>
</protein>
<reference evidence="1 2" key="1">
    <citation type="journal article" date="2024" name="Nat. Commun.">
        <title>Phylogenomics reveals the evolutionary origins of lichenization in chlorophyte algae.</title>
        <authorList>
            <person name="Puginier C."/>
            <person name="Libourel C."/>
            <person name="Otte J."/>
            <person name="Skaloud P."/>
            <person name="Haon M."/>
            <person name="Grisel S."/>
            <person name="Petersen M."/>
            <person name="Berrin J.G."/>
            <person name="Delaux P.M."/>
            <person name="Dal Grande F."/>
            <person name="Keller J."/>
        </authorList>
    </citation>
    <scope>NUCLEOTIDE SEQUENCE [LARGE SCALE GENOMIC DNA]</scope>
    <source>
        <strain evidence="1 2">SAG 2523</strain>
    </source>
</reference>
<sequence length="359" mass="40376">MITTTRLGLGEVLELASSVTVVAGAVRLTSRAAHALASPPVGPPYEFSQSARPSGTQIFVRQGLFQDFARKEYPLQKKGLMSIFSTAQLLFALTRVYMLPVQRIIQDHMNEMERIEAEAEQQGREPEENPPFPFEELLDVLKQSWPTAAVEVCKSILLSFVKWTLDGLAAERLSQRQAWSLTKDVRRSIARKGKTLTWYQRAVRAPATLCRGNATMQFASFIVSLPLEVYRVAKQSRRDHWDFQKTSGVLVRVVVARIAVQEIGLLAACIGCSIGAAIWPNKATWFATIFELPALFIIAPEVDSFFGIIMDPPPLGPDGAYPGVLPTHTRTLQSRNTTRDKTRQYQIVKRDQWYNILQW</sequence>
<evidence type="ECO:0000313" key="1">
    <source>
        <dbReference type="EMBL" id="KAK9861982.1"/>
    </source>
</evidence>